<reference evidence="2" key="1">
    <citation type="journal article" date="2021" name="Nat. Commun.">
        <title>Genetic determinants of endophytism in the Arabidopsis root mycobiome.</title>
        <authorList>
            <person name="Mesny F."/>
            <person name="Miyauchi S."/>
            <person name="Thiergart T."/>
            <person name="Pickel B."/>
            <person name="Atanasova L."/>
            <person name="Karlsson M."/>
            <person name="Huettel B."/>
            <person name="Barry K.W."/>
            <person name="Haridas S."/>
            <person name="Chen C."/>
            <person name="Bauer D."/>
            <person name="Andreopoulos W."/>
            <person name="Pangilinan J."/>
            <person name="LaButti K."/>
            <person name="Riley R."/>
            <person name="Lipzen A."/>
            <person name="Clum A."/>
            <person name="Drula E."/>
            <person name="Henrissat B."/>
            <person name="Kohler A."/>
            <person name="Grigoriev I.V."/>
            <person name="Martin F.M."/>
            <person name="Hacquard S."/>
        </authorList>
    </citation>
    <scope>NUCLEOTIDE SEQUENCE</scope>
    <source>
        <strain evidence="2">MPI-CAGE-CH-0243</strain>
    </source>
</reference>
<dbReference type="EMBL" id="JAGMWT010000002">
    <property type="protein sequence ID" value="KAH7136007.1"/>
    <property type="molecule type" value="Genomic_DNA"/>
</dbReference>
<dbReference type="OrthoDB" id="3650389at2759"/>
<evidence type="ECO:0000313" key="2">
    <source>
        <dbReference type="EMBL" id="KAH7136007.1"/>
    </source>
</evidence>
<evidence type="ECO:0000256" key="1">
    <source>
        <dbReference type="SAM" id="MobiDB-lite"/>
    </source>
</evidence>
<dbReference type="Proteomes" id="UP000700596">
    <property type="component" value="Unassembled WGS sequence"/>
</dbReference>
<organism evidence="2 3">
    <name type="scientific">Dendryphion nanum</name>
    <dbReference type="NCBI Taxonomy" id="256645"/>
    <lineage>
        <taxon>Eukaryota</taxon>
        <taxon>Fungi</taxon>
        <taxon>Dikarya</taxon>
        <taxon>Ascomycota</taxon>
        <taxon>Pezizomycotina</taxon>
        <taxon>Dothideomycetes</taxon>
        <taxon>Pleosporomycetidae</taxon>
        <taxon>Pleosporales</taxon>
        <taxon>Torulaceae</taxon>
        <taxon>Dendryphion</taxon>
    </lineage>
</organism>
<sequence>MRDATDFPPMLSDGKALRRIWQAGEGDGDSTAHLLERSLNTIRGHPTWALFTSELDCPIDRENRNQPPRYVYLDDRACYAVWTSKAYTHAEMRKFWPFDFNNQGHVKQGRKNRGHPAYLDDSRTTFAQGKLRTKGEWYIFSGNPETVDYAPVRSKSKSTTEKEVTKEYDDAIATDHEIGEVFRSDGKIDSAQEASDDSRGPMVAGLSSAYSPNSVQVLHLGGSYVLPTGQAYPPKPSNLDLEALGDMFGSQRKNHVEQLFQGPSENLDELAHLPREFLDKAPRSLKRKHVDPVEYSANKLKQPDITAPVARKYARQ</sequence>
<comment type="caution">
    <text evidence="2">The sequence shown here is derived from an EMBL/GenBank/DDBJ whole genome shotgun (WGS) entry which is preliminary data.</text>
</comment>
<feature type="region of interest" description="Disordered" evidence="1">
    <location>
        <begin position="185"/>
        <end position="205"/>
    </location>
</feature>
<protein>
    <submittedName>
        <fullName evidence="2">Uncharacterized protein</fullName>
    </submittedName>
</protein>
<gene>
    <name evidence="2" type="ORF">B0J11DRAFT_576558</name>
</gene>
<dbReference type="AlphaFoldDB" id="A0A9P9IWB0"/>
<keyword evidence="3" id="KW-1185">Reference proteome</keyword>
<name>A0A9P9IWB0_9PLEO</name>
<accession>A0A9P9IWB0</accession>
<proteinExistence type="predicted"/>
<evidence type="ECO:0000313" key="3">
    <source>
        <dbReference type="Proteomes" id="UP000700596"/>
    </source>
</evidence>